<keyword evidence="1" id="KW-0929">Antimicrobial</keyword>
<dbReference type="EMBL" id="CAIIXF020000011">
    <property type="protein sequence ID" value="CAH1799197.1"/>
    <property type="molecule type" value="Genomic_DNA"/>
</dbReference>
<keyword evidence="4" id="KW-1185">Reference proteome</keyword>
<accession>A0A8S4PZQ6</accession>
<dbReference type="GO" id="GO:0031640">
    <property type="term" value="P:killing of cells of another organism"/>
    <property type="evidence" value="ECO:0007669"/>
    <property type="project" value="UniProtKB-KW"/>
</dbReference>
<organism evidence="3 4">
    <name type="scientific">Owenia fusiformis</name>
    <name type="common">Polychaete worm</name>
    <dbReference type="NCBI Taxonomy" id="6347"/>
    <lineage>
        <taxon>Eukaryota</taxon>
        <taxon>Metazoa</taxon>
        <taxon>Spiralia</taxon>
        <taxon>Lophotrochozoa</taxon>
        <taxon>Annelida</taxon>
        <taxon>Polychaeta</taxon>
        <taxon>Sedentaria</taxon>
        <taxon>Canalipalpata</taxon>
        <taxon>Sabellida</taxon>
        <taxon>Oweniida</taxon>
        <taxon>Oweniidae</taxon>
        <taxon>Owenia</taxon>
    </lineage>
</organism>
<protein>
    <submittedName>
        <fullName evidence="3">Uncharacterized protein</fullName>
    </submittedName>
</protein>
<dbReference type="OrthoDB" id="6085134at2759"/>
<keyword evidence="2" id="KW-0081">Bacteriolytic enzyme</keyword>
<dbReference type="Gene3D" id="1.10.530.40">
    <property type="match status" value="1"/>
</dbReference>
<reference evidence="3" key="1">
    <citation type="submission" date="2022-03" db="EMBL/GenBank/DDBJ databases">
        <authorList>
            <person name="Martin C."/>
        </authorList>
    </citation>
    <scope>NUCLEOTIDE SEQUENCE</scope>
</reference>
<evidence type="ECO:0000313" key="4">
    <source>
        <dbReference type="Proteomes" id="UP000749559"/>
    </source>
</evidence>
<feature type="non-terminal residue" evidence="3">
    <location>
        <position position="238"/>
    </location>
</feature>
<comment type="caution">
    <text evidence="3">The sequence shown here is derived from an EMBL/GenBank/DDBJ whole genome shotgun (WGS) entry which is preliminary data.</text>
</comment>
<dbReference type="Proteomes" id="UP000749559">
    <property type="component" value="Unassembled WGS sequence"/>
</dbReference>
<dbReference type="AlphaFoldDB" id="A0A8S4PZQ6"/>
<name>A0A8S4PZQ6_OWEFU</name>
<dbReference type="InterPro" id="IPR023347">
    <property type="entry name" value="Lysozyme_dom_sf"/>
</dbReference>
<evidence type="ECO:0000256" key="1">
    <source>
        <dbReference type="ARBA" id="ARBA00022529"/>
    </source>
</evidence>
<evidence type="ECO:0000256" key="2">
    <source>
        <dbReference type="ARBA" id="ARBA00022638"/>
    </source>
</evidence>
<gene>
    <name evidence="3" type="ORF">OFUS_LOCUS23240</name>
</gene>
<feature type="non-terminal residue" evidence="3">
    <location>
        <position position="1"/>
    </location>
</feature>
<dbReference type="InterPro" id="IPR023346">
    <property type="entry name" value="Lysozyme-like_dom_sf"/>
</dbReference>
<proteinExistence type="predicted"/>
<dbReference type="SUPFAM" id="SSF53955">
    <property type="entry name" value="Lysozyme-like"/>
    <property type="match status" value="1"/>
</dbReference>
<dbReference type="GO" id="GO:0042742">
    <property type="term" value="P:defense response to bacterium"/>
    <property type="evidence" value="ECO:0007669"/>
    <property type="project" value="UniProtKB-KW"/>
</dbReference>
<dbReference type="GO" id="GO:0003796">
    <property type="term" value="F:lysozyme activity"/>
    <property type="evidence" value="ECO:0007669"/>
    <property type="project" value="InterPro"/>
</dbReference>
<evidence type="ECO:0000313" key="3">
    <source>
        <dbReference type="EMBL" id="CAH1799197.1"/>
    </source>
</evidence>
<sequence>GARADWKKLLPGVDFDKVFSKKLSLTKAQARKLFMGDLNKKFIPTAKRLITGFENMCGELQAAIVDALYRGDLGPKTQSLINQRKWKEAGEEYIDHGDYRKAVQGVKGYAGIKTRMDQNKAVFQKQVGNGNMQECDEEKVTDKVTPTTAPVYNDSKCSSRGGSCMMTSEDCEGSFIIKQCGGPPDRQCCIPPSTQPPANITSVRLRMTYELQVVSCPLSLTQTSEALEKIFTNILAEL</sequence>